<evidence type="ECO:0000313" key="3">
    <source>
        <dbReference type="Proteomes" id="UP001206595"/>
    </source>
</evidence>
<dbReference type="EMBL" id="MU620899">
    <property type="protein sequence ID" value="KAI8582766.1"/>
    <property type="molecule type" value="Genomic_DNA"/>
</dbReference>
<evidence type="ECO:0000256" key="1">
    <source>
        <dbReference type="SAM" id="MobiDB-lite"/>
    </source>
</evidence>
<sequence length="100" mass="11815">MQGQARFIRFPVARRQKWHSSQQGFLHWAVALLAVGSSQRSMKKSKCITVEFFSFWREMHLKSYTIIWKTMGTKGRKLRSKKYSDKSERDSKKEKSDPSV</sequence>
<protein>
    <submittedName>
        <fullName evidence="2">Uncharacterized protein</fullName>
    </submittedName>
</protein>
<reference evidence="2" key="1">
    <citation type="submission" date="2021-06" db="EMBL/GenBank/DDBJ databases">
        <authorList>
            <consortium name="DOE Joint Genome Institute"/>
            <person name="Mondo S.J."/>
            <person name="Amses K.R."/>
            <person name="Simmons D.R."/>
            <person name="Longcore J.E."/>
            <person name="Seto K."/>
            <person name="Alves G.H."/>
            <person name="Bonds A.E."/>
            <person name="Quandt C.A."/>
            <person name="Davis W.J."/>
            <person name="Chang Y."/>
            <person name="Letcher P.M."/>
            <person name="Powell M.J."/>
            <person name="Kuo A."/>
            <person name="Labutti K."/>
            <person name="Pangilinan J."/>
            <person name="Andreopoulos W."/>
            <person name="Tritt A."/>
            <person name="Riley R."/>
            <person name="Hundley H."/>
            <person name="Johnson J."/>
            <person name="Lipzen A."/>
            <person name="Barry K."/>
            <person name="Berbee M.L."/>
            <person name="Buchler N.E."/>
            <person name="Grigoriev I.V."/>
            <person name="Spatafora J.W."/>
            <person name="Stajich J.E."/>
            <person name="James T.Y."/>
        </authorList>
    </citation>
    <scope>NUCLEOTIDE SEQUENCE</scope>
    <source>
        <strain evidence="2">AG</strain>
    </source>
</reference>
<organism evidence="2 3">
    <name type="scientific">Umbelopsis ramanniana AG</name>
    <dbReference type="NCBI Taxonomy" id="1314678"/>
    <lineage>
        <taxon>Eukaryota</taxon>
        <taxon>Fungi</taxon>
        <taxon>Fungi incertae sedis</taxon>
        <taxon>Mucoromycota</taxon>
        <taxon>Mucoromycotina</taxon>
        <taxon>Umbelopsidomycetes</taxon>
        <taxon>Umbelopsidales</taxon>
        <taxon>Umbelopsidaceae</taxon>
        <taxon>Umbelopsis</taxon>
    </lineage>
</organism>
<feature type="region of interest" description="Disordered" evidence="1">
    <location>
        <begin position="73"/>
        <end position="100"/>
    </location>
</feature>
<evidence type="ECO:0000313" key="2">
    <source>
        <dbReference type="EMBL" id="KAI8582766.1"/>
    </source>
</evidence>
<reference evidence="2" key="2">
    <citation type="journal article" date="2022" name="Proc. Natl. Acad. Sci. U.S.A.">
        <title>Diploid-dominant life cycles characterize the early evolution of Fungi.</title>
        <authorList>
            <person name="Amses K.R."/>
            <person name="Simmons D.R."/>
            <person name="Longcore J.E."/>
            <person name="Mondo S.J."/>
            <person name="Seto K."/>
            <person name="Jeronimo G.H."/>
            <person name="Bonds A.E."/>
            <person name="Quandt C.A."/>
            <person name="Davis W.J."/>
            <person name="Chang Y."/>
            <person name="Federici B.A."/>
            <person name="Kuo A."/>
            <person name="LaButti K."/>
            <person name="Pangilinan J."/>
            <person name="Andreopoulos W."/>
            <person name="Tritt A."/>
            <person name="Riley R."/>
            <person name="Hundley H."/>
            <person name="Johnson J."/>
            <person name="Lipzen A."/>
            <person name="Barry K."/>
            <person name="Lang B.F."/>
            <person name="Cuomo C.A."/>
            <person name="Buchler N.E."/>
            <person name="Grigoriev I.V."/>
            <person name="Spatafora J.W."/>
            <person name="Stajich J.E."/>
            <person name="James T.Y."/>
        </authorList>
    </citation>
    <scope>NUCLEOTIDE SEQUENCE</scope>
    <source>
        <strain evidence="2">AG</strain>
    </source>
</reference>
<proteinExistence type="predicted"/>
<gene>
    <name evidence="2" type="ORF">K450DRAFT_226820</name>
</gene>
<dbReference type="Proteomes" id="UP001206595">
    <property type="component" value="Unassembled WGS sequence"/>
</dbReference>
<name>A0AAD5HHJ5_UMBRA</name>
<dbReference type="AlphaFoldDB" id="A0AAD5HHJ5"/>
<accession>A0AAD5HHJ5</accession>
<keyword evidence="3" id="KW-1185">Reference proteome</keyword>
<comment type="caution">
    <text evidence="2">The sequence shown here is derived from an EMBL/GenBank/DDBJ whole genome shotgun (WGS) entry which is preliminary data.</text>
</comment>
<dbReference type="RefSeq" id="XP_051447770.1">
    <property type="nucleotide sequence ID" value="XM_051586623.1"/>
</dbReference>
<dbReference type="GeneID" id="75911971"/>
<feature type="compositionally biased region" description="Basic and acidic residues" evidence="1">
    <location>
        <begin position="82"/>
        <end position="100"/>
    </location>
</feature>